<evidence type="ECO:0000256" key="1">
    <source>
        <dbReference type="SAM" id="MobiDB-lite"/>
    </source>
</evidence>
<feature type="region of interest" description="Disordered" evidence="1">
    <location>
        <begin position="126"/>
        <end position="158"/>
    </location>
</feature>
<protein>
    <submittedName>
        <fullName evidence="2">Uncharacterized protein</fullName>
    </submittedName>
</protein>
<comment type="caution">
    <text evidence="2">The sequence shown here is derived from an EMBL/GenBank/DDBJ whole genome shotgun (WGS) entry which is preliminary data.</text>
</comment>
<accession>A0A4C1YBI0</accession>
<evidence type="ECO:0000313" key="2">
    <source>
        <dbReference type="EMBL" id="GBP73671.1"/>
    </source>
</evidence>
<feature type="compositionally biased region" description="Basic and acidic residues" evidence="1">
    <location>
        <begin position="134"/>
        <end position="143"/>
    </location>
</feature>
<sequence>MSSQNHNKELKYQENTSIKEVNVGASSIWPQCIRGVFTAGGGASRDNRLPACGIDRVFNLNQSKSHVPCLGEHVKSSFPDVNVSSLTTVVHSPRSALAYLRGSGSKLSHCEIKLLRGRGVSVRQPFRSAASFRMNERTRRDGKQPPTGSGGRGPARPVPEDAPAAFIIIIMTSAPDEHVSLCESSGGGPTGVRAGPSRMLLTIVFIDAMTTLPV</sequence>
<reference evidence="2 3" key="1">
    <citation type="journal article" date="2019" name="Commun. Biol.">
        <title>The bagworm genome reveals a unique fibroin gene that provides high tensile strength.</title>
        <authorList>
            <person name="Kono N."/>
            <person name="Nakamura H."/>
            <person name="Ohtoshi R."/>
            <person name="Tomita M."/>
            <person name="Numata K."/>
            <person name="Arakawa K."/>
        </authorList>
    </citation>
    <scope>NUCLEOTIDE SEQUENCE [LARGE SCALE GENOMIC DNA]</scope>
</reference>
<organism evidence="2 3">
    <name type="scientific">Eumeta variegata</name>
    <name type="common">Bagworm moth</name>
    <name type="synonym">Eumeta japonica</name>
    <dbReference type="NCBI Taxonomy" id="151549"/>
    <lineage>
        <taxon>Eukaryota</taxon>
        <taxon>Metazoa</taxon>
        <taxon>Ecdysozoa</taxon>
        <taxon>Arthropoda</taxon>
        <taxon>Hexapoda</taxon>
        <taxon>Insecta</taxon>
        <taxon>Pterygota</taxon>
        <taxon>Neoptera</taxon>
        <taxon>Endopterygota</taxon>
        <taxon>Lepidoptera</taxon>
        <taxon>Glossata</taxon>
        <taxon>Ditrysia</taxon>
        <taxon>Tineoidea</taxon>
        <taxon>Psychidae</taxon>
        <taxon>Oiketicinae</taxon>
        <taxon>Eumeta</taxon>
    </lineage>
</organism>
<name>A0A4C1YBI0_EUMVA</name>
<keyword evidence="3" id="KW-1185">Reference proteome</keyword>
<dbReference type="AlphaFoldDB" id="A0A4C1YBI0"/>
<evidence type="ECO:0000313" key="3">
    <source>
        <dbReference type="Proteomes" id="UP000299102"/>
    </source>
</evidence>
<gene>
    <name evidence="2" type="ORF">EVAR_103953_1</name>
</gene>
<dbReference type="Proteomes" id="UP000299102">
    <property type="component" value="Unassembled WGS sequence"/>
</dbReference>
<proteinExistence type="predicted"/>
<dbReference type="EMBL" id="BGZK01001182">
    <property type="protein sequence ID" value="GBP73671.1"/>
    <property type="molecule type" value="Genomic_DNA"/>
</dbReference>